<feature type="signal peptide" evidence="1">
    <location>
        <begin position="1"/>
        <end position="26"/>
    </location>
</feature>
<dbReference type="AlphaFoldDB" id="A0A178KHW6"/>
<name>A0A178KHW6_9GAMM</name>
<dbReference type="EMBL" id="LVHF01000024">
    <property type="protein sequence ID" value="OAN16353.1"/>
    <property type="molecule type" value="Genomic_DNA"/>
</dbReference>
<feature type="chain" id="PRO_5008090337" evidence="1">
    <location>
        <begin position="27"/>
        <end position="249"/>
    </location>
</feature>
<evidence type="ECO:0000256" key="1">
    <source>
        <dbReference type="SAM" id="SignalP"/>
    </source>
</evidence>
<proteinExistence type="predicted"/>
<evidence type="ECO:0000313" key="3">
    <source>
        <dbReference type="Proteomes" id="UP000078503"/>
    </source>
</evidence>
<organism evidence="2 3">
    <name type="scientific">Photobacterium jeanii</name>
    <dbReference type="NCBI Taxonomy" id="858640"/>
    <lineage>
        <taxon>Bacteria</taxon>
        <taxon>Pseudomonadati</taxon>
        <taxon>Pseudomonadota</taxon>
        <taxon>Gammaproteobacteria</taxon>
        <taxon>Vibrionales</taxon>
        <taxon>Vibrionaceae</taxon>
        <taxon>Photobacterium</taxon>
    </lineage>
</organism>
<evidence type="ECO:0000313" key="2">
    <source>
        <dbReference type="EMBL" id="OAN16353.1"/>
    </source>
</evidence>
<reference evidence="2 3" key="1">
    <citation type="submission" date="2016-03" db="EMBL/GenBank/DDBJ databases">
        <title>Photobacterium proteolyticum sp. nov. a protease producing bacterium isolated from ocean sediments of Laizhou Bay.</title>
        <authorList>
            <person name="Li Y."/>
        </authorList>
    </citation>
    <scope>NUCLEOTIDE SEQUENCE [LARGE SCALE GENOMIC DNA]</scope>
    <source>
        <strain evidence="2 3">R-40508</strain>
    </source>
</reference>
<dbReference type="RefSeq" id="WP_068330930.1">
    <property type="nucleotide sequence ID" value="NZ_LVHF01000024.1"/>
</dbReference>
<dbReference type="Proteomes" id="UP000078503">
    <property type="component" value="Unassembled WGS sequence"/>
</dbReference>
<accession>A0A178KHW6</accession>
<comment type="caution">
    <text evidence="2">The sequence shown here is derived from an EMBL/GenBank/DDBJ whole genome shotgun (WGS) entry which is preliminary data.</text>
</comment>
<sequence>MLSKKYLKTLFMFISVVFLVNTSANSNEIKEHNIENLQRGVYKTNGDTIGKTIDDVFNDFNRLALKVRPELVIPIDDVKKQSIQNLISSMSTKEALAMQSNIDELLESSSQESQVLSAADVVDVSDLAYLVDDLGFDIMIYNYKYTGVSASFTIVVVSDEEIKNDVALVILESKYSTNARKHAEDLTYLYIILSYVLSDQPDKKKSLELVSNTFRQLKQKGVSEIIYDSITFTTYTRQDSVTETIIKPL</sequence>
<protein>
    <submittedName>
        <fullName evidence="2">Uncharacterized protein</fullName>
    </submittedName>
</protein>
<gene>
    <name evidence="2" type="ORF">A3K86_10910</name>
</gene>
<keyword evidence="1" id="KW-0732">Signal</keyword>
<keyword evidence="3" id="KW-1185">Reference proteome</keyword>